<feature type="region of interest" description="Disordered" evidence="4">
    <location>
        <begin position="2022"/>
        <end position="2050"/>
    </location>
</feature>
<feature type="region of interest" description="Disordered" evidence="4">
    <location>
        <begin position="1658"/>
        <end position="1688"/>
    </location>
</feature>
<dbReference type="Proteomes" id="UP000077202">
    <property type="component" value="Unassembled WGS sequence"/>
</dbReference>
<dbReference type="InterPro" id="IPR029048">
    <property type="entry name" value="HSP70_C_sf"/>
</dbReference>
<feature type="region of interest" description="Disordered" evidence="4">
    <location>
        <begin position="1716"/>
        <end position="1741"/>
    </location>
</feature>
<dbReference type="EMBL" id="LVLJ01004053">
    <property type="protein sequence ID" value="OAE18495.1"/>
    <property type="molecule type" value="Genomic_DNA"/>
</dbReference>
<feature type="region of interest" description="Disordered" evidence="4">
    <location>
        <begin position="4208"/>
        <end position="4234"/>
    </location>
</feature>
<feature type="region of interest" description="Disordered" evidence="4">
    <location>
        <begin position="992"/>
        <end position="1088"/>
    </location>
</feature>
<feature type="compositionally biased region" description="Basic and acidic residues" evidence="4">
    <location>
        <begin position="3717"/>
        <end position="3727"/>
    </location>
</feature>
<feature type="compositionally biased region" description="Basic and acidic residues" evidence="4">
    <location>
        <begin position="3542"/>
        <end position="3558"/>
    </location>
</feature>
<feature type="compositionally biased region" description="Polar residues" evidence="4">
    <location>
        <begin position="3526"/>
        <end position="3535"/>
    </location>
</feature>
<feature type="region of interest" description="Disordered" evidence="4">
    <location>
        <begin position="4331"/>
        <end position="4353"/>
    </location>
</feature>
<feature type="compositionally biased region" description="Polar residues" evidence="4">
    <location>
        <begin position="6119"/>
        <end position="6133"/>
    </location>
</feature>
<feature type="compositionally biased region" description="Basic and acidic residues" evidence="4">
    <location>
        <begin position="1022"/>
        <end position="1033"/>
    </location>
</feature>
<dbReference type="GO" id="GO:0005524">
    <property type="term" value="F:ATP binding"/>
    <property type="evidence" value="ECO:0007669"/>
    <property type="project" value="UniProtKB-KW"/>
</dbReference>
<feature type="compositionally biased region" description="Polar residues" evidence="4">
    <location>
        <begin position="3761"/>
        <end position="3782"/>
    </location>
</feature>
<feature type="region of interest" description="Disordered" evidence="4">
    <location>
        <begin position="2732"/>
        <end position="2759"/>
    </location>
</feature>
<feature type="compositionally biased region" description="Basic and acidic residues" evidence="4">
    <location>
        <begin position="3968"/>
        <end position="3984"/>
    </location>
</feature>
<feature type="compositionally biased region" description="Polar residues" evidence="4">
    <location>
        <begin position="805"/>
        <end position="826"/>
    </location>
</feature>
<feature type="region of interest" description="Disordered" evidence="4">
    <location>
        <begin position="5752"/>
        <end position="5854"/>
    </location>
</feature>
<evidence type="ECO:0000256" key="4">
    <source>
        <dbReference type="SAM" id="MobiDB-lite"/>
    </source>
</evidence>
<feature type="compositionally biased region" description="Polar residues" evidence="4">
    <location>
        <begin position="720"/>
        <end position="729"/>
    </location>
</feature>
<feature type="compositionally biased region" description="Polar residues" evidence="4">
    <location>
        <begin position="4248"/>
        <end position="4257"/>
    </location>
</feature>
<feature type="compositionally biased region" description="Polar residues" evidence="4">
    <location>
        <begin position="4903"/>
        <end position="4915"/>
    </location>
</feature>
<proteinExistence type="inferred from homology"/>
<feature type="region of interest" description="Disordered" evidence="4">
    <location>
        <begin position="4445"/>
        <end position="4466"/>
    </location>
</feature>
<feature type="compositionally biased region" description="Low complexity" evidence="4">
    <location>
        <begin position="242"/>
        <end position="252"/>
    </location>
</feature>
<dbReference type="Pfam" id="PF00012">
    <property type="entry name" value="HSP70"/>
    <property type="match status" value="2"/>
</dbReference>
<feature type="compositionally biased region" description="Polar residues" evidence="4">
    <location>
        <begin position="4720"/>
        <end position="4738"/>
    </location>
</feature>
<feature type="compositionally biased region" description="Basic and acidic residues" evidence="4">
    <location>
        <begin position="1346"/>
        <end position="1366"/>
    </location>
</feature>
<feature type="region of interest" description="Disordered" evidence="4">
    <location>
        <begin position="5579"/>
        <end position="5620"/>
    </location>
</feature>
<feature type="compositionally biased region" description="Basic and acidic residues" evidence="4">
    <location>
        <begin position="5809"/>
        <end position="5839"/>
    </location>
</feature>
<feature type="region of interest" description="Disordered" evidence="4">
    <location>
        <begin position="2656"/>
        <end position="2708"/>
    </location>
</feature>
<feature type="region of interest" description="Disordered" evidence="4">
    <location>
        <begin position="879"/>
        <end position="899"/>
    </location>
</feature>
<feature type="compositionally biased region" description="Polar residues" evidence="4">
    <location>
        <begin position="5587"/>
        <end position="5601"/>
    </location>
</feature>
<dbReference type="InterPro" id="IPR029047">
    <property type="entry name" value="HSP70_peptide-bd_sf"/>
</dbReference>
<feature type="region of interest" description="Disordered" evidence="4">
    <location>
        <begin position="2592"/>
        <end position="2612"/>
    </location>
</feature>
<feature type="region of interest" description="Disordered" evidence="4">
    <location>
        <begin position="3705"/>
        <end position="3808"/>
    </location>
</feature>
<keyword evidence="2" id="KW-0547">Nucleotide-binding</keyword>
<evidence type="ECO:0000313" key="5">
    <source>
        <dbReference type="EMBL" id="OAE18495.1"/>
    </source>
</evidence>
<feature type="compositionally biased region" description="Basic and acidic residues" evidence="4">
    <location>
        <begin position="541"/>
        <end position="550"/>
    </location>
</feature>
<evidence type="ECO:0000313" key="6">
    <source>
        <dbReference type="Proteomes" id="UP000077202"/>
    </source>
</evidence>
<feature type="region of interest" description="Disordered" evidence="4">
    <location>
        <begin position="1153"/>
        <end position="1205"/>
    </location>
</feature>
<feature type="region of interest" description="Disordered" evidence="4">
    <location>
        <begin position="791"/>
        <end position="845"/>
    </location>
</feature>
<dbReference type="InterPro" id="IPR013126">
    <property type="entry name" value="Hsp_70_fam"/>
</dbReference>
<feature type="region of interest" description="Disordered" evidence="4">
    <location>
        <begin position="2974"/>
        <end position="3082"/>
    </location>
</feature>
<accession>A0A176VEY1</accession>
<comment type="caution">
    <text evidence="5">The sequence shown here is derived from an EMBL/GenBank/DDBJ whole genome shotgun (WGS) entry which is preliminary data.</text>
</comment>
<dbReference type="FunFam" id="2.60.34.10:FF:000012">
    <property type="entry name" value="Heat shock 70 kDa protein"/>
    <property type="match status" value="1"/>
</dbReference>
<feature type="region of interest" description="Disordered" evidence="4">
    <location>
        <begin position="4135"/>
        <end position="4157"/>
    </location>
</feature>
<sequence length="6421" mass="708674">MADKAENAITAASLTQVQIKTITQSRPLAEIIQDLSKRLPEHLLCSVPHKWFEAQKQAREKEAKECRKRHYPLDLLPYDVPHKYIPWYNAVRVLNHYAPGWIGEIRNIAVPGKSANTFVTVVYRITLKGADGEVCREASATSTMDYSDHSVYFSPVQNAEREAFCKACLLFGLGLYLYHSPDAPPHGSNSDEYLQFVKRVRYDQKNLNSVDEIARCRRSWSFENIGSDDEVSTEDFDETDSVESGSSENSFSAKTGGRARKLVSGSIEERYNGRESDLSPERPNLRRAKRRKLRHSESESAETSEDSEDDGKSDEFSIFSQLGNVATVLHSSPISSQMLFSSVVQLEALQMPSARFLPPKGTWAPSTFPRLTPSQLSAHAKQYKKLKKQMARSRRTAHDLRVSREQEINNQTADAWTLMNLIPDVLCLESSSVIPCNSSNSAAVCSLKKLSDEKAEEALNVGLREEKMRGSKEKVRNAKQRSLKFATEARKRSRQLFSEKEVKIPKSGTAGDWTSSSEGSLTGIEGSLSTRKAVSPRQTKGKPEMDRDVKNGNSQRKANTLVVNYDLKTAGESRSSSGDSDTDADENSVRSKISKSGQRDKLQLIEKALSIGNGVTGKREKLFASDKTPHGAGDALTLNKRSTKPNQEKVLDCLGNKEFHMVEEKPGTRRRVIGLEESSAGEHASGRIRRASLSRKKSVTSAGEAAKINELDSRTRKQSRAMSNESTAKVRQRNKILALYNYSENAGESQQSMRGFEIGADGSVGSSSVVHSPLENLPFQNVVGIEGSFEGEQEGSVERRLGSPEESTSSDGNLGMNTSVGPQSLGGTRGRDRTDVQSIRVRKKEKRKYVVPDSLESFEESASTSRSPRSCAKVLSCDSDLGKPLQSTAEDTNEIPGEPANQFNTDVIIHSSEVVQVSDDKFGSVPQDNLTDTREYSIGDAGDSADASESRESNLDLGGLENLGTRSKVSTFTHVTQVKDLQPIVEGKGVIGRRREEGRKRKEVKEKARVSDNGSENEEESISSKEFLDEYEHSQSGNLKTVRSIGKEKGHSPTRMSVRSKPSRHQLKGSVSDDFGSESGAELSSNEPLVGYGDRLALRSKRSIPTQGYRRQIRKENSGSATQQAPIAERSEADAFSESLIVVPVTEREVNECVGQTREDTVKHGADKVSKANDDGSDESSREQTSSSESGELISNAAYPSSDMLRPNSKIEVQKVNTVLRKEKRIEQLEGLTEDASTNFEVAEDIKAAPHALPRLQIKRSLERKTPQLKNSVKSREGVLLEKNKKGTVANVSRRSGEWESSSMLLEIPSEIVSENSRSEQSLQTLKRGVIPETAGYQNSELLRSTQEDKAESSVTWERDTRRKEEKTVVPNELKIVGGSELARESNSEAFGDSQVLQTLQDKESVKLVFDTESTSTKKKKVNAVVDRTECSGDSASLDETECSTDATSESFKLVQSTLDEDAHSSQRLAEHGVKIQLSMTKKDAINDERVRDEKPLLSTRTRESYTDAASDTVKLVKSTLDEDVHSIERIAEHGVKLQYSMTKNDGVNNERVRDGKLIMSTETPQSYTDATSEIFKLEQSPLDKDAHSSERNAEHCGIEQQGRTKKNATKDEHVRDGKLTVTDETLESYTDETSVTFTLVQSAFDEDAHSTERIAEHCGIEQQGRTKKDATKDEHVRDGKLTEETLESDIDATSETFKLLPPLLDEDVLSIKRSAEHSGVKQHSLTKKDETNDEGVRDGKLAVSDDTMETYTDTTSGTFKLVQTSLDEDPHSIERNAERVRKIRHSKTKKGAINDEGVRDGKLAVSDDNMESYTATTFGTFNLEQSSLDDDAHSIGKIAEHVRKIRHSISKKGAINDEGVRDGKVAVSEETKESYTDATSEHGASETMKLVPSPLDEDAHSIERNADHVRKIRHSKTKKGAINDEGVRDGKLAVSEETMETYTDTTSGTFKLEQSSLDEDAHSIERNAEHVRKIRHSKTKKGTINDERVRDGKLAVSEETMESYTDTTSETFKLEQSPFDEDAHSMGRNAEHGGKIQHSKTKKDATNDERVRDGKLAVSEETMESYTDTTSETFKLVQSPLDEDAHSMGRNAEHGGKIRHSKTKKGAIKDERVRDGKLAVSDDNMESYTATTSGTFKLEQSSLDDDAPSIGKNAEHVRKIEHSKTTKGAINDEGVRDGKLVVSEETKELYTDTTFEHGASETMKLVPSALDEDAHSIERNAEHGANIQHSSTKEDAINNERVRDGKLAVSEETLESYTDSISETFKLVQSPSDEDAHFIERNAEHGGMIQDSIPKKDATNDERVRDGKLAISEETSQSYTDATSETFKLVQSSLDEDDHSVERVAEHGGKIRHSMGKKDDINNRRVRTGKLAVSESTMESDTDATSETLKLVHPPLDGDPLSIARNAEHGGMMQHSITKKDETNDERVRDGKLAVSDDTTETYTDTTSGTFKLEQSSFDEDAHSILRNAEHVRKIWHSKTKKGAIDGEGVRDGKLAVSEETMESYTDATSETFKLVQSPFDEDAHSMERNAEHGGKIRHSKTKKDATNDKRVRDGKLAVSEETMESYSDATSETLKLVQSPLDEDARSIERNAEHGGRIRHSKTKKGAIKDERVRDGKLAVSEETMESYWDATSETFKLVQSPLEEDSHSIERNAEHDANIQHSSTKEDAINNERVRDGKLAVSEETLESYTDSTSGTIKLVQSPSDEDAHSIVTNAEHGGMIQHIITKTDATNDEGGQDGKLAVSEETSESYTDAKSETFNLVKSSLDEDDHSVERIAEHGGKIRHSKRKKDAINNERFRNGKPAASEETMAVSEETSELYTDATSETLKLVHPPLDGDPHSIDRTAEHGGKVQHSITKKDALNHERVRDGKLTLAEETLQSYTDATSETSKIVRSPFDEDAHSMERNAEYGGKIQHRMTKKDAITHECVRDGKQIVPDEILESYTDATSETFKLVQSSLDLDAQSIERIAEHDGKAQHSMMKTDSIRDESKLDRKLTLSEEPLRTAEATSQSYSLQAAKKKEGEARGPGPSKKGRVVYKERKTASSDNPLEEFAVSTSSSKKYADGLSRSSRAKSLQEDKVQLPAEAIELKRNDGMEDVLIEKTETGKTDIKIAEGSISYIEDSDTSADTASSSRKLHSLDEGIEDNPLPIVTPEQRGRVKFPEVRTGVVNNDLKSYEKSRSSEESSNFETPGRKFSKEVSVQVVEKAYEPIDRCIDERIDAGGVYAGDRISKWTDSSSLSSEGSGNEMRRILQVGESATDEGAQVVEKAPLPRQKAQKETTKPAVQEFGFLDAEISASSSRSPEFYREAPPKNLNVLKKTEETETFPINDQTHIFQGTQTQPFHEDSQNVTELNTWIETFKTNVNETSNVPEFVQGKERVEILDKPQRSPRLRGTVKQSKKKLHNANNKAEADGASPFPRKSMKSSAYVKNQTQKNVEANYKEGQAFKRGSPSRVTLKPKSIDKLAVRLISGIREVASSSERPKAYSEKAKSAVTDLPVRKRSDLPTQKRKETVLDDETRSTEPSASSTEGYETDADEPSRESTERAEQLERTRQLRQSVVQKVQDTRRGIKQKMLRTSEGFYPNIQEVTTLSESSNVVTSFDYDKFVTSRLEKEGEVSGEALHPENYHRFEEGKYPAFVGGLDSDTETIYFSEESENDVDATRDSPEGFTYRNLSTESLYYSDGRDSSEEMTKDIVSTETLHLSVGSESEEEATRDSSEELRKRPKISEAIYYSEAIENEEGKTRGSAEKSKNSGKRTSQTVYQSGKRLTSSSNGSETDAVPASRDVKFSQSGQESESEFQRRALELEKCSPYEGKGPALVDGGVVDANSMFYSEDSEREVDPSGGSQILTSFRDKHEDIVDKTSGPLIDDKKRHYTSTSRDDSACAETISSSDFYQDASTSMVKIRKKKFSDAVGKIGIDKTLSKIETRVALGSQRIQMVESAELDRRERPEQTRGRRKVRKLETRSSADAEGSERTESSTSYTGRREFRADAPLQVSKVPKNRQEKRSTSSQNVEKNQRTLFAKSSEVGTVIAFDGIKLEAEHGLSEVSASEGLKTLQRTTGYKARDRNDKAKAAVNSGKFNSFDKVNDLREDDVFDQDGTPVVTELRQEEKFSREVEKFPETKYNLRRKNQVTSSGRRPRGFDFSGGKIKSEDAFKQMTTGGKDKGIAFDHANARVQLEEGRTSLSDFYRGSSEVSMVDASSNRSEVSLEDEQIQSIDPPPSGYDEVSVTLESKVPKSRQINDLSSRSKPSWPPLEIAGGISGEITKPSNVMRSNLDLDSSSQGDPHGKKKVQMFNLASGVNVFDEGRVHSVVKSVESESVLASSSKDKKPIAHAAPQVSSFGRHRRQIRSTADISLIAAKSISSSEDVDADDDLASQRSKLVILKKEKKSPHIERALKTKVTNLNTGGKLLKLDRSERNYTSSSVTHFIRAGATSQVDVGESRQHKGKRPDSVAPSSFGYPSENELYIVVPRPVVQKFYSISYTDVVLTEEITTTVEELYDKETPDISAGLPRRDSTSREKNSGEIVQEIDMLVSVGTPEGKMLKSQLLAGGLEVASVPEWATDDRFDASRPELRVSNPEEIESLGRNISKVAKFAFAELSTSGVQRGLTGVGSSPLDLSAPSMTSFIVGQTREDVLTSKLKELPSKRGLEKNVESVAAKLRDRSRTSGNTESKIQRSVETSKTNDMDVGPAEQFAEYGTSVRTESKDGTHSTSQGSSAKSQNLKQVAGSSRGGIYSRDSAKHEKDLNEHHTSQRQRESRTQRNAKAATHSGRDAQYRTSTIKGDSSGGFIPPNTISKLPRNLDSKSYRDLCLPSHSDLGPKVPLVSLEKSRDVMQSSSSSHRLRQNLDVARDVFQGSTPGRLSATGFDPHEAKASGKGEVLSTGTVVNDSELASETAGRISSTTDLGAFDAEIPGDPSSSSTPKSSSAETSWLSSIRTVAKTFLDMDFGTSSVGASVGVAPSANMVDIVEKPRASATLNYSIEESSMSKGKVDTVKEMQASPTPFDELEPRHLFPEEHRIVSNHPTLDSGVKKEEGLLKRDQGIVGAVESMPDMETTAGEITSSPKVAFSIAKFPDPLREKKTSNIFNSLMIDQASSSVKSGKAGLVMPWSSEVQTDVAGTEFRSVEFPPLGYSSLLEGSKASTGGTATSWNTKIKPGEKASKNPQEAVSLGSTTSNLKDKRFHEGVPLSSSSLHYAVAGSCSGTGTEQTSGAKAGKRKVTPLTLGLETAGGVMTVIIPRNTPVPTTKRQVVSTYVDNQTELRVQIFEGERLWVSENNMLGSFELAEIPPAVRGVIQITVCFDIDAEGILNVLVEGKTTGQLNRLTINNVNERPDEEKIAKMIQDADMYKVEDTKNRKKIDSKNSLENFAYDMRNLLLDKNISSRLDPHVKEEISNSVERVINWLLLNNWLLYNHRQLAELDEIDLKRLELQNICNPILESLSQVLRLVDRVLDLRISLKGTIGLGREGTSSSSLALGAAKRVTPSNLHFAAAEGVLPVPVEISQRRTAPGIYKGNASQNSGVLEAIQGKKTQSVGISLGQGVNGLRKKTPTRDSVDDHNRLGETALSRKAPKAYAGTTSWRSRFVQSGQKSKAPIPEKGPTFKSKARRKDTRNFGNVFRSAENSSSSFEVFETRADTVLHRSKSPQTAELDTLSLGILPPEITEARSIQETRIQVSEEAHGNIRTVRHRGNKSSEDHGCYSLGNSTFLENPVASASKTFKEPESKMERNVVVVELEPVLGSSSRVERRRKKKLAGDSSRTAKKPRSLLESHETLGDDTPRSFHVPQSAQVKCSPLRRLTSERRGRILRKDINEAHKTSEKASPSRETHVSAPDTTIERSQEVQSVHGTITQIPEETRVPVGGARVEDNAGPVDYFSENPGKLASLEHFPEVTVQDSKLVESGMKSNVEFAVKEPVARSQRRIEHLSVKKTFGNGDLKGAESSSLFVDSDKRFMFETIRSSQFIKSFKDKAFSGLYKSSQQRKGSPFLRMKPGSVDPRESKGAGSSPTVLASHEISQSKGVHESLERSQGSMLSSIGAQIRLRGVEESDSGHEAARASGSENRIEEVLKIKTSTGEVPVSCLDPDLEIKAPHCSREGGDTHLQLEEPVGSSSEIAAEVSSGTKDTTDEGPGYSTPSGGVALSRSELDTEAQETFDDVRPGMLSGLVEGVQTRRLRKVTPLTLGLETAGGVMTVIIPRNTSVPVRKRQVVSTHIDDQTEVLVDIYEGERLWVKDNNLLGRFELKGIAPAPRGVPQITVLFDIDAEGVMNVFVEGDTTIGGRKMKGLAVTNVSVRPDRQKIREMIGDSEKHKAEDEHNRKSIALKDSLENYVYTLRSILKDESIARLLDPRSKIDMIAGVQSALEWLMVCNWLLYNHRQIPDFREVDAKRRELQSICKPVERILRGQGNFRRS</sequence>
<feature type="compositionally biased region" description="Basic and acidic residues" evidence="4">
    <location>
        <begin position="2232"/>
        <end position="2245"/>
    </location>
</feature>
<keyword evidence="3" id="KW-0067">ATP-binding</keyword>
<feature type="compositionally biased region" description="Basic residues" evidence="4">
    <location>
        <begin position="686"/>
        <end position="698"/>
    </location>
</feature>
<name>A0A176VEY1_MARPO</name>
<feature type="compositionally biased region" description="Basic and acidic residues" evidence="4">
    <location>
        <begin position="5777"/>
        <end position="5791"/>
    </location>
</feature>
<feature type="compositionally biased region" description="Basic and acidic residues" evidence="4">
    <location>
        <begin position="2656"/>
        <end position="2681"/>
    </location>
</feature>
<feature type="compositionally biased region" description="Basic residues" evidence="4">
    <location>
        <begin position="285"/>
        <end position="294"/>
    </location>
</feature>
<organism evidence="5 6">
    <name type="scientific">Marchantia polymorpha subsp. ruderalis</name>
    <dbReference type="NCBI Taxonomy" id="1480154"/>
    <lineage>
        <taxon>Eukaryota</taxon>
        <taxon>Viridiplantae</taxon>
        <taxon>Streptophyta</taxon>
        <taxon>Embryophyta</taxon>
        <taxon>Marchantiophyta</taxon>
        <taxon>Marchantiopsida</taxon>
        <taxon>Marchantiidae</taxon>
        <taxon>Marchantiales</taxon>
        <taxon>Marchantiaceae</taxon>
        <taxon>Marchantia</taxon>
    </lineage>
</organism>
<feature type="compositionally biased region" description="Low complexity" evidence="4">
    <location>
        <begin position="1183"/>
        <end position="1192"/>
    </location>
</feature>
<feature type="region of interest" description="Disordered" evidence="4">
    <location>
        <begin position="4657"/>
        <end position="4811"/>
    </location>
</feature>
<comment type="similarity">
    <text evidence="1">Belongs to the heat shock protein 70 family.</text>
</comment>
<feature type="compositionally biased region" description="Basic and acidic residues" evidence="4">
    <location>
        <begin position="2022"/>
        <end position="2035"/>
    </location>
</feature>
<feature type="compositionally biased region" description="Polar residues" evidence="4">
    <location>
        <begin position="5173"/>
        <end position="5185"/>
    </location>
</feature>
<feature type="region of interest" description="Disordered" evidence="4">
    <location>
        <begin position="1101"/>
        <end position="1133"/>
    </location>
</feature>
<dbReference type="SUPFAM" id="SSF100934">
    <property type="entry name" value="Heat shock protein 70kD (HSP70), C-terminal subdomain"/>
    <property type="match status" value="2"/>
</dbReference>
<reference evidence="5" key="1">
    <citation type="submission" date="2016-03" db="EMBL/GenBank/DDBJ databases">
        <title>Mechanisms controlling the formation of the plant cell surface in tip-growing cells are functionally conserved among land plants.</title>
        <authorList>
            <person name="Honkanen S."/>
            <person name="Jones V.A."/>
            <person name="Morieri G."/>
            <person name="Champion C."/>
            <person name="Hetherington A.J."/>
            <person name="Kelly S."/>
            <person name="Saint-Marcoux D."/>
            <person name="Proust H."/>
            <person name="Prescott H."/>
            <person name="Dolan L."/>
        </authorList>
    </citation>
    <scope>NUCLEOTIDE SEQUENCE [LARGE SCALE GENOMIC DNA]</scope>
    <source>
        <tissue evidence="5">Whole gametophyte</tissue>
    </source>
</reference>
<dbReference type="Gene3D" id="1.20.1270.10">
    <property type="match status" value="2"/>
</dbReference>
<feature type="compositionally biased region" description="Basic and acidic residues" evidence="4">
    <location>
        <begin position="993"/>
        <end position="1010"/>
    </location>
</feature>
<feature type="compositionally biased region" description="Polar residues" evidence="4">
    <location>
        <begin position="551"/>
        <end position="562"/>
    </location>
</feature>
<feature type="compositionally biased region" description="Basic and acidic residues" evidence="4">
    <location>
        <begin position="3502"/>
        <end position="3525"/>
    </location>
</feature>
<feature type="region of interest" description="Disordered" evidence="4">
    <location>
        <begin position="5149"/>
        <end position="5185"/>
    </location>
</feature>
<feature type="compositionally biased region" description="Basic and acidic residues" evidence="4">
    <location>
        <begin position="3745"/>
        <end position="3757"/>
    </location>
</feature>
<feature type="region of interest" description="Disordered" evidence="4">
    <location>
        <begin position="674"/>
        <end position="729"/>
    </location>
</feature>
<feature type="region of interest" description="Disordered" evidence="4">
    <location>
        <begin position="6102"/>
        <end position="6162"/>
    </location>
</feature>
<feature type="region of interest" description="Disordered" evidence="4">
    <location>
        <begin position="2531"/>
        <end position="2550"/>
    </location>
</feature>
<feature type="region of interest" description="Disordered" evidence="4">
    <location>
        <begin position="5993"/>
        <end position="6042"/>
    </location>
</feature>
<feature type="compositionally biased region" description="Basic and acidic residues" evidence="4">
    <location>
        <begin position="3950"/>
        <end position="3961"/>
    </location>
</feature>
<feature type="compositionally biased region" description="Basic and acidic residues" evidence="4">
    <location>
        <begin position="4748"/>
        <end position="4770"/>
    </location>
</feature>
<feature type="region of interest" description="Disordered" evidence="4">
    <location>
        <begin position="2222"/>
        <end position="2245"/>
    </location>
</feature>
<feature type="region of interest" description="Disordered" evidence="4">
    <location>
        <begin position="3941"/>
        <end position="4025"/>
    </location>
</feature>
<evidence type="ECO:0000256" key="2">
    <source>
        <dbReference type="ARBA" id="ARBA00022741"/>
    </source>
</evidence>
<dbReference type="GO" id="GO:0140662">
    <property type="term" value="F:ATP-dependent protein folding chaperone"/>
    <property type="evidence" value="ECO:0007669"/>
    <property type="project" value="InterPro"/>
</dbReference>
<feature type="compositionally biased region" description="Polar residues" evidence="4">
    <location>
        <begin position="527"/>
        <end position="538"/>
    </location>
</feature>
<feature type="region of interest" description="Disordered" evidence="4">
    <location>
        <begin position="4903"/>
        <end position="4941"/>
    </location>
</feature>
<feature type="compositionally biased region" description="Basic residues" evidence="4">
    <location>
        <begin position="2599"/>
        <end position="2608"/>
    </location>
</feature>
<feature type="compositionally biased region" description="Polar residues" evidence="4">
    <location>
        <begin position="2690"/>
        <end position="2706"/>
    </location>
</feature>
<feature type="region of interest" description="Disordered" evidence="4">
    <location>
        <begin position="4248"/>
        <end position="4276"/>
    </location>
</feature>
<feature type="region of interest" description="Disordered" evidence="4">
    <location>
        <begin position="3389"/>
        <end position="3433"/>
    </location>
</feature>
<feature type="compositionally biased region" description="Acidic residues" evidence="4">
    <location>
        <begin position="299"/>
        <end position="312"/>
    </location>
</feature>
<feature type="compositionally biased region" description="Basic and acidic residues" evidence="4">
    <location>
        <begin position="1727"/>
        <end position="1741"/>
    </location>
</feature>
<gene>
    <name evidence="5" type="ORF">AXG93_163s1280</name>
</gene>
<feature type="compositionally biased region" description="Basic and acidic residues" evidence="4">
    <location>
        <begin position="267"/>
        <end position="284"/>
    </location>
</feature>
<protein>
    <submittedName>
        <fullName evidence="5">Uncharacterized protein</fullName>
    </submittedName>
</protein>
<feature type="compositionally biased region" description="Basic and acidic residues" evidence="4">
    <location>
        <begin position="3485"/>
        <end position="3495"/>
    </location>
</feature>
<feature type="region of interest" description="Disordered" evidence="4">
    <location>
        <begin position="919"/>
        <end position="962"/>
    </location>
</feature>
<feature type="compositionally biased region" description="Basic and acidic residues" evidence="4">
    <location>
        <begin position="6102"/>
        <end position="6114"/>
    </location>
</feature>
<feature type="region of interest" description="Disordered" evidence="4">
    <location>
        <begin position="1345"/>
        <end position="1366"/>
    </location>
</feature>
<feature type="region of interest" description="Disordered" evidence="4">
    <location>
        <begin position="1592"/>
        <end position="1616"/>
    </location>
</feature>
<dbReference type="SUPFAM" id="SSF100920">
    <property type="entry name" value="Heat shock protein 70kD (HSP70), peptide-binding domain"/>
    <property type="match status" value="2"/>
</dbReference>
<feature type="compositionally biased region" description="Polar residues" evidence="4">
    <location>
        <begin position="5151"/>
        <end position="5163"/>
    </location>
</feature>
<keyword evidence="6" id="KW-1185">Reference proteome</keyword>
<feature type="compositionally biased region" description="Basic and acidic residues" evidence="4">
    <location>
        <begin position="2987"/>
        <end position="3007"/>
    </location>
</feature>
<feature type="region of interest" description="Disordered" evidence="4">
    <location>
        <begin position="3481"/>
        <end position="3565"/>
    </location>
</feature>
<feature type="region of interest" description="Disordered" evidence="4">
    <location>
        <begin position="229"/>
        <end position="315"/>
    </location>
</feature>
<feature type="compositionally biased region" description="Basic and acidic residues" evidence="4">
    <location>
        <begin position="1658"/>
        <end position="1684"/>
    </location>
</feature>
<feature type="region of interest" description="Disordered" evidence="4">
    <location>
        <begin position="488"/>
        <end position="599"/>
    </location>
</feature>
<dbReference type="PANTHER" id="PTHR19375">
    <property type="entry name" value="HEAT SHOCK PROTEIN 70KDA"/>
    <property type="match status" value="1"/>
</dbReference>
<feature type="compositionally biased region" description="Low complexity" evidence="4">
    <location>
        <begin position="4927"/>
        <end position="4941"/>
    </location>
</feature>
<feature type="compositionally biased region" description="Basic and acidic residues" evidence="4">
    <location>
        <begin position="1153"/>
        <end position="1182"/>
    </location>
</feature>
<evidence type="ECO:0000256" key="1">
    <source>
        <dbReference type="ARBA" id="ARBA00007381"/>
    </source>
</evidence>
<feature type="compositionally biased region" description="Polar residues" evidence="4">
    <location>
        <begin position="4676"/>
        <end position="4693"/>
    </location>
</feature>
<feature type="compositionally biased region" description="Polar residues" evidence="4">
    <location>
        <begin position="6013"/>
        <end position="6029"/>
    </location>
</feature>
<feature type="compositionally biased region" description="Acidic residues" evidence="4">
    <location>
        <begin position="229"/>
        <end position="241"/>
    </location>
</feature>
<dbReference type="Gene3D" id="2.60.34.10">
    <property type="entry name" value="Substrate Binding Domain Of DNAk, Chain A, domain 1"/>
    <property type="match status" value="2"/>
</dbReference>
<evidence type="ECO:0000256" key="3">
    <source>
        <dbReference type="ARBA" id="ARBA00022840"/>
    </source>
</evidence>
<feature type="compositionally biased region" description="Basic and acidic residues" evidence="4">
    <location>
        <begin position="4657"/>
        <end position="4675"/>
    </location>
</feature>